<protein>
    <submittedName>
        <fullName evidence="2">DUF4214 domain-containing protein</fullName>
    </submittedName>
</protein>
<accession>A0ABS5RW99</accession>
<feature type="domain" description="DUF4214" evidence="1">
    <location>
        <begin position="41"/>
        <end position="99"/>
    </location>
</feature>
<reference evidence="2 3" key="1">
    <citation type="submission" date="2021-03" db="EMBL/GenBank/DDBJ databases">
        <title>Tianweitania aestuarii sp. nov., isolated from a tidal flat.</title>
        <authorList>
            <person name="Park S."/>
            <person name="Yoon J.-H."/>
        </authorList>
    </citation>
    <scope>NUCLEOTIDE SEQUENCE [LARGE SCALE GENOMIC DNA]</scope>
    <source>
        <strain evidence="2 3">BSSL-BM11</strain>
    </source>
</reference>
<dbReference type="EMBL" id="JAFMNX010000002">
    <property type="protein sequence ID" value="MBS9721294.1"/>
    <property type="molecule type" value="Genomic_DNA"/>
</dbReference>
<dbReference type="Proteomes" id="UP001297272">
    <property type="component" value="Unassembled WGS sequence"/>
</dbReference>
<dbReference type="RefSeq" id="WP_213984905.1">
    <property type="nucleotide sequence ID" value="NZ_JAFMNX010000002.1"/>
</dbReference>
<comment type="caution">
    <text evidence="2">The sequence shown here is derived from an EMBL/GenBank/DDBJ whole genome shotgun (WGS) entry which is preliminary data.</text>
</comment>
<evidence type="ECO:0000313" key="3">
    <source>
        <dbReference type="Proteomes" id="UP001297272"/>
    </source>
</evidence>
<sequence>MDEIQKIYIALFGRPADPLGLEYFAAETKNGADLTAIGDLASTDEYQSRFEGDSNAQIINAIYLQLFDRPADAAGLAFFSAQLISGAQTINTIAINIAQGAQGGDLDVLNAKVEAANLFTNAIDTDIEIALYTGDDAAAAGRAYLSAVVSEATIPTQAEVDAAVANLQDVNFPGNTIELTGGVDNITVSSTGAAGFATTNNDVINADAGEFTSGDQINAGAGTDTLNAVLSNSITTTETTLVSVEELNVVGATGASVSLDLQETSGVTSITVDANLLDGAAAGDTFIYSVDAGVALEVVGDHGAADIGFSAGEDSNTLTLTDVSTTGYIYLYGDNEYLDTANYVIAGDASVGELESYATDSVVTGEGDLNIRNLYISDNDDEAHSFDASALDGVLTIGGISDNGATITITGTNNIDAITLGTAEETVVYLKSDQTTSATLEVLTGFDATEDALDFSAFDLDSANATTFTQLIDGAAFLNGTSIGLFDTGAGTTVIIDSNGDGNLDLATDFAVSLTGVAAASLTADNFVI</sequence>
<gene>
    <name evidence="2" type="ORF">JYU29_11405</name>
</gene>
<evidence type="ECO:0000313" key="2">
    <source>
        <dbReference type="EMBL" id="MBS9721294.1"/>
    </source>
</evidence>
<organism evidence="2 3">
    <name type="scientific">Tianweitania aestuarii</name>
    <dbReference type="NCBI Taxonomy" id="2814886"/>
    <lineage>
        <taxon>Bacteria</taxon>
        <taxon>Pseudomonadati</taxon>
        <taxon>Pseudomonadota</taxon>
        <taxon>Alphaproteobacteria</taxon>
        <taxon>Hyphomicrobiales</taxon>
        <taxon>Phyllobacteriaceae</taxon>
        <taxon>Tianweitania</taxon>
    </lineage>
</organism>
<evidence type="ECO:0000259" key="1">
    <source>
        <dbReference type="Pfam" id="PF13946"/>
    </source>
</evidence>
<proteinExistence type="predicted"/>
<keyword evidence="3" id="KW-1185">Reference proteome</keyword>
<name>A0ABS5RW99_9HYPH</name>
<dbReference type="Pfam" id="PF13946">
    <property type="entry name" value="DUF4214"/>
    <property type="match status" value="1"/>
</dbReference>
<dbReference type="InterPro" id="IPR025282">
    <property type="entry name" value="DUF4214"/>
</dbReference>